<dbReference type="SUPFAM" id="SSF103473">
    <property type="entry name" value="MFS general substrate transporter"/>
    <property type="match status" value="1"/>
</dbReference>
<evidence type="ECO:0000313" key="9">
    <source>
        <dbReference type="Proteomes" id="UP000334019"/>
    </source>
</evidence>
<dbReference type="Gene3D" id="1.20.1250.20">
    <property type="entry name" value="MFS general substrate transporter like domains"/>
    <property type="match status" value="1"/>
</dbReference>
<dbReference type="EMBL" id="CP045851">
    <property type="protein sequence ID" value="QGG95757.1"/>
    <property type="molecule type" value="Genomic_DNA"/>
</dbReference>
<evidence type="ECO:0000256" key="5">
    <source>
        <dbReference type="ARBA" id="ARBA00023136"/>
    </source>
</evidence>
<keyword evidence="5 7" id="KW-0472">Membrane</keyword>
<feature type="transmembrane region" description="Helical" evidence="7">
    <location>
        <begin position="241"/>
        <end position="261"/>
    </location>
</feature>
<dbReference type="PANTHER" id="PTHR23513">
    <property type="entry name" value="INTEGRAL MEMBRANE EFFLUX PROTEIN-RELATED"/>
    <property type="match status" value="1"/>
</dbReference>
<keyword evidence="3 7" id="KW-0812">Transmembrane</keyword>
<organism evidence="8 9">
    <name type="scientific">Actinomarinicola tropica</name>
    <dbReference type="NCBI Taxonomy" id="2789776"/>
    <lineage>
        <taxon>Bacteria</taxon>
        <taxon>Bacillati</taxon>
        <taxon>Actinomycetota</taxon>
        <taxon>Acidimicrobiia</taxon>
        <taxon>Acidimicrobiales</taxon>
        <taxon>Iamiaceae</taxon>
        <taxon>Actinomarinicola</taxon>
    </lineage>
</organism>
<feature type="transmembrane region" description="Helical" evidence="7">
    <location>
        <begin position="282"/>
        <end position="304"/>
    </location>
</feature>
<evidence type="ECO:0000256" key="3">
    <source>
        <dbReference type="ARBA" id="ARBA00022692"/>
    </source>
</evidence>
<evidence type="ECO:0000256" key="2">
    <source>
        <dbReference type="ARBA" id="ARBA00022475"/>
    </source>
</evidence>
<dbReference type="InterPro" id="IPR036259">
    <property type="entry name" value="MFS_trans_sf"/>
</dbReference>
<feature type="transmembrane region" description="Helical" evidence="7">
    <location>
        <begin position="316"/>
        <end position="335"/>
    </location>
</feature>
<reference evidence="8 9" key="1">
    <citation type="submission" date="2019-11" db="EMBL/GenBank/DDBJ databases">
        <authorList>
            <person name="He Y."/>
        </authorList>
    </citation>
    <scope>NUCLEOTIDE SEQUENCE [LARGE SCALE GENOMIC DNA]</scope>
    <source>
        <strain evidence="8 9">SCSIO 58843</strain>
    </source>
</reference>
<dbReference type="GO" id="GO:0022857">
    <property type="term" value="F:transmembrane transporter activity"/>
    <property type="evidence" value="ECO:0007669"/>
    <property type="project" value="InterPro"/>
</dbReference>
<keyword evidence="4 7" id="KW-1133">Transmembrane helix</keyword>
<dbReference type="PANTHER" id="PTHR23513:SF18">
    <property type="entry name" value="INTEGRAL MEMBRANE PROTEIN"/>
    <property type="match status" value="1"/>
</dbReference>
<dbReference type="KEGG" id="atq:GH723_11990"/>
<feature type="region of interest" description="Disordered" evidence="6">
    <location>
        <begin position="27"/>
        <end position="55"/>
    </location>
</feature>
<dbReference type="AlphaFoldDB" id="A0A5Q2RNT4"/>
<evidence type="ECO:0000313" key="8">
    <source>
        <dbReference type="EMBL" id="QGG95757.1"/>
    </source>
</evidence>
<evidence type="ECO:0000256" key="6">
    <source>
        <dbReference type="SAM" id="MobiDB-lite"/>
    </source>
</evidence>
<dbReference type="Proteomes" id="UP000334019">
    <property type="component" value="Chromosome"/>
</dbReference>
<evidence type="ECO:0000256" key="7">
    <source>
        <dbReference type="SAM" id="Phobius"/>
    </source>
</evidence>
<gene>
    <name evidence="8" type="ORF">GH723_11990</name>
</gene>
<comment type="subcellular location">
    <subcellularLocation>
        <location evidence="1">Cell membrane</location>
        <topology evidence="1">Multi-pass membrane protein</topology>
    </subcellularLocation>
</comment>
<feature type="transmembrane region" description="Helical" evidence="7">
    <location>
        <begin position="118"/>
        <end position="137"/>
    </location>
</feature>
<dbReference type="Pfam" id="PF07690">
    <property type="entry name" value="MFS_1"/>
    <property type="match status" value="1"/>
</dbReference>
<evidence type="ECO:0000256" key="4">
    <source>
        <dbReference type="ARBA" id="ARBA00022989"/>
    </source>
</evidence>
<feature type="transmembrane region" description="Helical" evidence="7">
    <location>
        <begin position="434"/>
        <end position="454"/>
    </location>
</feature>
<proteinExistence type="predicted"/>
<feature type="transmembrane region" description="Helical" evidence="7">
    <location>
        <begin position="83"/>
        <end position="106"/>
    </location>
</feature>
<keyword evidence="9" id="KW-1185">Reference proteome</keyword>
<keyword evidence="2" id="KW-1003">Cell membrane</keyword>
<feature type="transmembrane region" description="Helical" evidence="7">
    <location>
        <begin position="149"/>
        <end position="167"/>
    </location>
</feature>
<dbReference type="GO" id="GO:0005886">
    <property type="term" value="C:plasma membrane"/>
    <property type="evidence" value="ECO:0007669"/>
    <property type="project" value="UniProtKB-SubCell"/>
</dbReference>
<feature type="transmembrane region" description="Helical" evidence="7">
    <location>
        <begin position="212"/>
        <end position="235"/>
    </location>
</feature>
<accession>A0A5Q2RNT4</accession>
<name>A0A5Q2RNT4_9ACTN</name>
<dbReference type="InterPro" id="IPR011701">
    <property type="entry name" value="MFS"/>
</dbReference>
<sequence>MRSAGPGWRAPIAARFASKVSSSTRRAGVLGRSVTPSDATGHDGDDAAVGGHPIETAPVAEPLGRKVVARIRRAVGPEAIERLAYTTFGSSAADAFVAVSLAGSLFFNLSIDAARPRIILYLAVTMAPFAVVAPLIGPFVDRIKGGHRVVIVAACVLRAVLCLTLAFHLRSLFLYPLAFTILVLNKTHAVAKSALVPRLITDHEKLVASNAALSRVAAVAGAVGGVTAASILGLFSAPAVLWVGAAAYGGATVAALTIRKAPRPSLTPGRRFIEAQELRNPTLVLGLSSMALVRGAVGYFAFFAAFTLKAAGEPTWVFGAVAAAGGIGGFAATFIGPALRRLLIEEHILEVTLIAPAVVALLVPKGFVTPSLLVVALVLGMAASLARQGFDSLVQREAPDAERGRTFARFEARLQLTWVVGALLPVLVRPSNVVGLYLLGGVLAVGAVAFGTGARAAVRRRWGQWSTVLPVDRHDEEEDVPLPAQLVATARWLADRGSDRQAIAVAAAALDAVRRTCVAEDPRLTDALLEMEGMVVAAAAPEDLGEGATLRAIELAAACVELCCEGGPPPAS</sequence>
<evidence type="ECO:0000256" key="1">
    <source>
        <dbReference type="ARBA" id="ARBA00004651"/>
    </source>
</evidence>
<protein>
    <submittedName>
        <fullName evidence="8">MFS transporter</fullName>
    </submittedName>
</protein>